<comment type="caution">
    <text evidence="1">The sequence shown here is derived from an EMBL/GenBank/DDBJ whole genome shotgun (WGS) entry which is preliminary data.</text>
</comment>
<gene>
    <name evidence="1" type="ORF">TRICI_001800</name>
</gene>
<organism evidence="1 2">
    <name type="scientific">Trichomonascus ciferrii</name>
    <dbReference type="NCBI Taxonomy" id="44093"/>
    <lineage>
        <taxon>Eukaryota</taxon>
        <taxon>Fungi</taxon>
        <taxon>Dikarya</taxon>
        <taxon>Ascomycota</taxon>
        <taxon>Saccharomycotina</taxon>
        <taxon>Dipodascomycetes</taxon>
        <taxon>Dipodascales</taxon>
        <taxon>Trichomonascaceae</taxon>
        <taxon>Trichomonascus</taxon>
        <taxon>Trichomonascus ciferrii complex</taxon>
    </lineage>
</organism>
<dbReference type="EMBL" id="SWFS01000128">
    <property type="protein sequence ID" value="KAA8915985.1"/>
    <property type="molecule type" value="Genomic_DNA"/>
</dbReference>
<evidence type="ECO:0000313" key="2">
    <source>
        <dbReference type="Proteomes" id="UP000761534"/>
    </source>
</evidence>
<dbReference type="Proteomes" id="UP000761534">
    <property type="component" value="Unassembled WGS sequence"/>
</dbReference>
<dbReference type="AlphaFoldDB" id="A0A642VC66"/>
<evidence type="ECO:0000313" key="1">
    <source>
        <dbReference type="EMBL" id="KAA8915985.1"/>
    </source>
</evidence>
<name>A0A642VC66_9ASCO</name>
<keyword evidence="2" id="KW-1185">Reference proteome</keyword>
<dbReference type="VEuPathDB" id="FungiDB:TRICI_001800"/>
<proteinExistence type="predicted"/>
<accession>A0A642VC66</accession>
<sequence length="360" mass="41282">MDRGKSGGTVPDSFIKDTSNGLEKPLNENYLCLRFREKGWKSKIEAAMSASKAGDGDFVVEFIERKEKFMDYVHWYFQRFVQRRHRLTADYNQSICIAIIAGEEHELGVSQYEKAVSNNLQAIGPGVSDLCFSLGSADVKLPKYKKQPDRSYKPRMSEILRAVHGREMTISSAMGYAVSQSQGGLDEKSKDLFCKSQFQVESVVLMKCYERSLRAYSYDFSPERILAMVPEVNETERGPLLRCGCESAERKIENLEWALETVSRTPERIQRTVFEKVDRYHQRKKLLNAIKALRPYLEAIQSYIRHLRGLLPNVQVDPPTKDDYTDCYDAMKSRQGHAVEYIVKEPVPEEGIFIRTSSLV</sequence>
<reference evidence="1" key="1">
    <citation type="journal article" date="2019" name="G3 (Bethesda)">
        <title>Genome Assemblies of Two Rare Opportunistic Yeast Pathogens: Diutina rugosa (syn. Candida rugosa) and Trichomonascus ciferrii (syn. Candida ciferrii).</title>
        <authorList>
            <person name="Mixao V."/>
            <person name="Saus E."/>
            <person name="Hansen A.P."/>
            <person name="Lass-Florl C."/>
            <person name="Gabaldon T."/>
        </authorList>
    </citation>
    <scope>NUCLEOTIDE SEQUENCE</scope>
    <source>
        <strain evidence="1">CBS 4856</strain>
    </source>
</reference>
<protein>
    <submittedName>
        <fullName evidence="1">Uncharacterized protein</fullName>
    </submittedName>
</protein>